<dbReference type="InterPro" id="IPR034210">
    <property type="entry name" value="CcO_II_C"/>
</dbReference>
<protein>
    <recommendedName>
        <fullName evidence="13">Cytochrome c oxidase subunit 2</fullName>
    </recommendedName>
</protein>
<comment type="cofactor">
    <cofactor evidence="13">
        <name>Cu cation</name>
        <dbReference type="ChEBI" id="CHEBI:23378"/>
    </cofactor>
    <text evidence="13">Binds a copper A center.</text>
</comment>
<accession>A0A8K1J9Z8</accession>
<dbReference type="FunFam" id="2.60.40.420:FF:000001">
    <property type="entry name" value="Cytochrome c oxidase subunit 2"/>
    <property type="match status" value="1"/>
</dbReference>
<dbReference type="EMBL" id="MZ911851">
    <property type="protein sequence ID" value="UCS09842.1"/>
    <property type="molecule type" value="Genomic_DNA"/>
</dbReference>
<comment type="catalytic activity">
    <reaction evidence="12">
        <text>4 Fe(II)-[cytochrome c] + O2 + 8 H(+)(in) = 4 Fe(III)-[cytochrome c] + 2 H2O + 4 H(+)(out)</text>
        <dbReference type="Rhea" id="RHEA:11436"/>
        <dbReference type="Rhea" id="RHEA-COMP:10350"/>
        <dbReference type="Rhea" id="RHEA-COMP:14399"/>
        <dbReference type="ChEBI" id="CHEBI:15377"/>
        <dbReference type="ChEBI" id="CHEBI:15378"/>
        <dbReference type="ChEBI" id="CHEBI:15379"/>
        <dbReference type="ChEBI" id="CHEBI:29033"/>
        <dbReference type="ChEBI" id="CHEBI:29034"/>
        <dbReference type="EC" id="7.1.1.9"/>
    </reaction>
    <physiologicalReaction direction="left-to-right" evidence="12">
        <dbReference type="Rhea" id="RHEA:11437"/>
    </physiologicalReaction>
</comment>
<dbReference type="GO" id="GO:0004129">
    <property type="term" value="F:cytochrome-c oxidase activity"/>
    <property type="evidence" value="ECO:0007669"/>
    <property type="project" value="UniProtKB-EC"/>
</dbReference>
<comment type="subcellular location">
    <subcellularLocation>
        <location evidence="1">Membrane</location>
        <topology evidence="1">Multi-pass membrane protein</topology>
    </subcellularLocation>
    <subcellularLocation>
        <location evidence="13">Mitochondrion inner membrane</location>
        <topology evidence="13">Multi-pass membrane protein</topology>
    </subcellularLocation>
</comment>
<dbReference type="InterPro" id="IPR002429">
    <property type="entry name" value="CcO_II-like_C"/>
</dbReference>
<evidence type="ECO:0000256" key="3">
    <source>
        <dbReference type="ARBA" id="ARBA00022448"/>
    </source>
</evidence>
<evidence type="ECO:0000256" key="4">
    <source>
        <dbReference type="ARBA" id="ARBA00022660"/>
    </source>
</evidence>
<dbReference type="InterPro" id="IPR036257">
    <property type="entry name" value="Cyt_c_oxidase_su2_TM_sf"/>
</dbReference>
<dbReference type="Gene3D" id="2.60.40.420">
    <property type="entry name" value="Cupredoxins - blue copper proteins"/>
    <property type="match status" value="1"/>
</dbReference>
<dbReference type="PANTHER" id="PTHR22888:SF9">
    <property type="entry name" value="CYTOCHROME C OXIDASE SUBUNIT 2"/>
    <property type="match status" value="1"/>
</dbReference>
<evidence type="ECO:0000256" key="1">
    <source>
        <dbReference type="ARBA" id="ARBA00004141"/>
    </source>
</evidence>
<dbReference type="Gene3D" id="1.10.287.90">
    <property type="match status" value="1"/>
</dbReference>
<evidence type="ECO:0000256" key="13">
    <source>
        <dbReference type="RuleBase" id="RU000457"/>
    </source>
</evidence>
<keyword evidence="15" id="KW-0732">Signal</keyword>
<keyword evidence="9 14" id="KW-1133">Transmembrane helix</keyword>
<feature type="domain" description="Cytochrome oxidase subunit II copper A binding" evidence="16">
    <location>
        <begin position="130"/>
        <end position="257"/>
    </location>
</feature>
<feature type="signal peptide" evidence="15">
    <location>
        <begin position="1"/>
        <end position="19"/>
    </location>
</feature>
<evidence type="ECO:0000256" key="7">
    <source>
        <dbReference type="ARBA" id="ARBA00022967"/>
    </source>
</evidence>
<gene>
    <name evidence="18" type="primary">cox2</name>
</gene>
<dbReference type="PANTHER" id="PTHR22888">
    <property type="entry name" value="CYTOCHROME C OXIDASE, SUBUNIT II"/>
    <property type="match status" value="1"/>
</dbReference>
<evidence type="ECO:0000256" key="2">
    <source>
        <dbReference type="ARBA" id="ARBA00007866"/>
    </source>
</evidence>
<dbReference type="SUPFAM" id="SSF49503">
    <property type="entry name" value="Cupredoxins"/>
    <property type="match status" value="1"/>
</dbReference>
<feature type="chain" id="PRO_5035475200" description="Cytochrome c oxidase subunit 2" evidence="15">
    <location>
        <begin position="20"/>
        <end position="273"/>
    </location>
</feature>
<evidence type="ECO:0000256" key="12">
    <source>
        <dbReference type="ARBA" id="ARBA00049512"/>
    </source>
</evidence>
<evidence type="ECO:0000256" key="14">
    <source>
        <dbReference type="SAM" id="Phobius"/>
    </source>
</evidence>
<dbReference type="CDD" id="cd13912">
    <property type="entry name" value="CcO_II_C"/>
    <property type="match status" value="1"/>
</dbReference>
<keyword evidence="11 13" id="KW-0472">Membrane</keyword>
<dbReference type="InterPro" id="IPR001505">
    <property type="entry name" value="Copper_CuA"/>
</dbReference>
<evidence type="ECO:0000256" key="10">
    <source>
        <dbReference type="ARBA" id="ARBA00023008"/>
    </source>
</evidence>
<dbReference type="InterPro" id="IPR008972">
    <property type="entry name" value="Cupredoxin"/>
</dbReference>
<sequence length="273" mass="30801">MKNLTLFLKTLATFWYTCAVSFCDAPLSSSSAMLDRFGFQEPASPLMEGLIALHSDIWAIMLFVAGFVLYMMCAILYNFSSSTKEVSYKVHHHSLIEIIWTTVPALILCVIAIPSFTLLYSLDEIIEPSLTIKAIGRQWYWSYEYGDYEVHDGLNLNGITFDSNVLQDDDLEQGQLRLLDVDNRLVLPVNRHIRLLTSGGDVIHSFAVPSLGVKLDAIPGRLNQTMLFIKRQGVFYGQCSELCGSSHGMMPIALEAVREQDYVDWVNVKLQEM</sequence>
<reference evidence="18" key="1">
    <citation type="submission" date="2021-08" db="EMBL/GenBank/DDBJ databases">
        <authorList>
            <person name="Liu F."/>
            <person name="Iii J.T.M."/>
            <person name="Wang H."/>
        </authorList>
    </citation>
    <scope>NUCLEOTIDE SEQUENCE</scope>
</reference>
<dbReference type="NCBIfam" id="TIGR02866">
    <property type="entry name" value="CoxB"/>
    <property type="match status" value="1"/>
</dbReference>
<dbReference type="GO" id="GO:0005743">
    <property type="term" value="C:mitochondrial inner membrane"/>
    <property type="evidence" value="ECO:0007669"/>
    <property type="project" value="UniProtKB-SubCell"/>
</dbReference>
<comment type="similarity">
    <text evidence="2 13">Belongs to the cytochrome c oxidase subunit 2 family.</text>
</comment>
<proteinExistence type="inferred from homology"/>
<keyword evidence="7" id="KW-1278">Translocase</keyword>
<keyword evidence="5 13" id="KW-0812">Transmembrane</keyword>
<keyword evidence="3 13" id="KW-0813">Transport</keyword>
<feature type="transmembrane region" description="Helical" evidence="14">
    <location>
        <begin position="98"/>
        <end position="122"/>
    </location>
</feature>
<dbReference type="InterPro" id="IPR045187">
    <property type="entry name" value="CcO_II"/>
</dbReference>
<feature type="transmembrane region" description="Helical" evidence="14">
    <location>
        <begin position="57"/>
        <end position="77"/>
    </location>
</feature>
<dbReference type="Pfam" id="PF00116">
    <property type="entry name" value="COX2"/>
    <property type="match status" value="1"/>
</dbReference>
<evidence type="ECO:0000256" key="11">
    <source>
        <dbReference type="ARBA" id="ARBA00023136"/>
    </source>
</evidence>
<evidence type="ECO:0000256" key="6">
    <source>
        <dbReference type="ARBA" id="ARBA00022723"/>
    </source>
</evidence>
<evidence type="ECO:0000256" key="8">
    <source>
        <dbReference type="ARBA" id="ARBA00022982"/>
    </source>
</evidence>
<evidence type="ECO:0000313" key="18">
    <source>
        <dbReference type="EMBL" id="UCS09842.1"/>
    </source>
</evidence>
<dbReference type="SUPFAM" id="SSF81464">
    <property type="entry name" value="Cytochrome c oxidase subunit II-like, transmembrane region"/>
    <property type="match status" value="1"/>
</dbReference>
<dbReference type="Pfam" id="PF02790">
    <property type="entry name" value="COX2_TM"/>
    <property type="match status" value="1"/>
</dbReference>
<dbReference type="InterPro" id="IPR011759">
    <property type="entry name" value="Cyt_c_oxidase_su2_TM_dom"/>
</dbReference>
<dbReference type="GO" id="GO:0016491">
    <property type="term" value="F:oxidoreductase activity"/>
    <property type="evidence" value="ECO:0007669"/>
    <property type="project" value="InterPro"/>
</dbReference>
<dbReference type="GO" id="GO:0042773">
    <property type="term" value="P:ATP synthesis coupled electron transport"/>
    <property type="evidence" value="ECO:0007669"/>
    <property type="project" value="TreeGrafter"/>
</dbReference>
<keyword evidence="6 13" id="KW-0479">Metal-binding</keyword>
<dbReference type="AlphaFoldDB" id="A0A8K1J9Z8"/>
<dbReference type="GO" id="GO:0005507">
    <property type="term" value="F:copper ion binding"/>
    <property type="evidence" value="ECO:0007669"/>
    <property type="project" value="InterPro"/>
</dbReference>
<comment type="function">
    <text evidence="13">Component of the cytochrome c oxidase, the last enzyme in the mitochondrial electron transport chain which drives oxidative phosphorylation. The respiratory chain contains 3 multisubunit complexes succinate dehydrogenase (complex II, CII), ubiquinol-cytochrome c oxidoreductase (cytochrome b-c1 complex, complex III, CIII) and cytochrome c oxidase (complex IV, CIV), that cooperate to transfer electrons derived from NADH and succinate to molecular oxygen, creating an electrochemical gradient over the inner membrane that drives transmembrane transport and the ATP synthase. Cytochrome c oxidase is the component of the respiratory chain that catalyzes the reduction of oxygen to water. Electrons originating from reduced cytochrome c in the intermembrane space (IMS) are transferred via the dinuclear copper A center (CU(A)) of subunit 2 and heme A of subunit 1 to the active site in subunit 1, a binuclear center (BNC) formed by heme A3 and copper B (CU(B)). The BNC reduces molecular oxygen to 2 water molecules using 4 electrons from cytochrome c in the IMS and 4 protons from the mitochondrial matrix.</text>
</comment>
<keyword evidence="4 13" id="KW-0679">Respiratory chain</keyword>
<keyword evidence="8 13" id="KW-0249">Electron transport</keyword>
<dbReference type="InterPro" id="IPR014222">
    <property type="entry name" value="Cyt_c_oxidase_su2"/>
</dbReference>
<keyword evidence="13" id="KW-0999">Mitochondrion inner membrane</keyword>
<evidence type="ECO:0000256" key="5">
    <source>
        <dbReference type="ARBA" id="ARBA00022692"/>
    </source>
</evidence>
<keyword evidence="13 18" id="KW-0496">Mitochondrion</keyword>
<evidence type="ECO:0000256" key="9">
    <source>
        <dbReference type="ARBA" id="ARBA00022989"/>
    </source>
</evidence>
<dbReference type="PRINTS" id="PR01166">
    <property type="entry name" value="CYCOXIDASEII"/>
</dbReference>
<keyword evidence="10 13" id="KW-0186">Copper</keyword>
<evidence type="ECO:0000256" key="15">
    <source>
        <dbReference type="SAM" id="SignalP"/>
    </source>
</evidence>
<evidence type="ECO:0000259" key="16">
    <source>
        <dbReference type="Pfam" id="PF00116"/>
    </source>
</evidence>
<feature type="domain" description="Cytochrome oxidase subunit II transmembrane region profile" evidence="17">
    <location>
        <begin position="36"/>
        <end position="118"/>
    </location>
</feature>
<evidence type="ECO:0000259" key="17">
    <source>
        <dbReference type="Pfam" id="PF02790"/>
    </source>
</evidence>
<organism evidence="18">
    <name type="scientific">Percursaria percursa</name>
    <dbReference type="NCBI Taxonomy" id="153906"/>
    <lineage>
        <taxon>Eukaryota</taxon>
        <taxon>Viridiplantae</taxon>
        <taxon>Chlorophyta</taxon>
        <taxon>core chlorophytes</taxon>
        <taxon>Ulvophyceae</taxon>
        <taxon>OUU clade</taxon>
        <taxon>Ulvales</taxon>
        <taxon>Kornmanniaceae</taxon>
        <taxon>Percursaria</taxon>
    </lineage>
</organism>
<name>A0A8K1J9Z8_9CHLO</name>
<dbReference type="PROSITE" id="PS00078">
    <property type="entry name" value="COX2"/>
    <property type="match status" value="1"/>
</dbReference>
<geneLocation type="mitochondrion" evidence="18"/>